<name>A0AA36IYI2_9DINO</name>
<dbReference type="AlphaFoldDB" id="A0AA36IYI2"/>
<dbReference type="SUPFAM" id="SSF55770">
    <property type="entry name" value="Profilin (actin-binding protein)"/>
    <property type="match status" value="1"/>
</dbReference>
<dbReference type="Gene3D" id="3.30.450.30">
    <property type="entry name" value="Dynein light chain 2a, cytoplasmic"/>
    <property type="match status" value="1"/>
</dbReference>
<dbReference type="EMBL" id="CAUJNA010003227">
    <property type="protein sequence ID" value="CAJ1396310.1"/>
    <property type="molecule type" value="Genomic_DNA"/>
</dbReference>
<dbReference type="InterPro" id="IPR036140">
    <property type="entry name" value="PFN_sf"/>
</dbReference>
<keyword evidence="3" id="KW-1185">Reference proteome</keyword>
<dbReference type="InterPro" id="IPR000626">
    <property type="entry name" value="Ubiquitin-like_dom"/>
</dbReference>
<dbReference type="Proteomes" id="UP001178507">
    <property type="component" value="Unassembled WGS sequence"/>
</dbReference>
<dbReference type="InterPro" id="IPR029071">
    <property type="entry name" value="Ubiquitin-like_domsf"/>
</dbReference>
<organism evidence="2 3">
    <name type="scientific">Effrenium voratum</name>
    <dbReference type="NCBI Taxonomy" id="2562239"/>
    <lineage>
        <taxon>Eukaryota</taxon>
        <taxon>Sar</taxon>
        <taxon>Alveolata</taxon>
        <taxon>Dinophyceae</taxon>
        <taxon>Suessiales</taxon>
        <taxon>Symbiodiniaceae</taxon>
        <taxon>Effrenium</taxon>
    </lineage>
</organism>
<dbReference type="PROSITE" id="PS50053">
    <property type="entry name" value="UBIQUITIN_2"/>
    <property type="match status" value="1"/>
</dbReference>
<protein>
    <recommendedName>
        <fullName evidence="1">Ubiquitin-like domain-containing protein</fullName>
    </recommendedName>
</protein>
<feature type="domain" description="Ubiquitin-like" evidence="1">
    <location>
        <begin position="8"/>
        <end position="68"/>
    </location>
</feature>
<proteinExistence type="predicted"/>
<accession>A0AA36IYI2</accession>
<comment type="caution">
    <text evidence="2">The sequence shown here is derived from an EMBL/GenBank/DDBJ whole genome shotgun (WGS) entry which is preliminary data.</text>
</comment>
<evidence type="ECO:0000259" key="1">
    <source>
        <dbReference type="PROSITE" id="PS50053"/>
    </source>
</evidence>
<evidence type="ECO:0000313" key="3">
    <source>
        <dbReference type="Proteomes" id="UP001178507"/>
    </source>
</evidence>
<gene>
    <name evidence="2" type="ORF">EVOR1521_LOCUS20565</name>
</gene>
<sequence>MADKSGEVSMFLTMVSGQEIQLSSPSFQGESVQQLRLRVAEKLSVPCGQIALLCGAELLRDNQKLGSLPCAQGACEVTVMVSRKWDEKLQELLVDRSYFSAVGICSLSDGSLFAYSQGAEQKLQAPPDQMKDKEGKPIDEARCLKEAVEGRVSGGLWLAGKKLRILQHDADEELTTVLAISTNWRHDGLGLVAISTGSNVLMCRFDEPGVTLQAILGMLRKEASAFADLLKAQGM</sequence>
<evidence type="ECO:0000313" key="2">
    <source>
        <dbReference type="EMBL" id="CAJ1396310.1"/>
    </source>
</evidence>
<dbReference type="SUPFAM" id="SSF54236">
    <property type="entry name" value="Ubiquitin-like"/>
    <property type="match status" value="1"/>
</dbReference>
<reference evidence="2" key="1">
    <citation type="submission" date="2023-08" db="EMBL/GenBank/DDBJ databases">
        <authorList>
            <person name="Chen Y."/>
            <person name="Shah S."/>
            <person name="Dougan E. K."/>
            <person name="Thang M."/>
            <person name="Chan C."/>
        </authorList>
    </citation>
    <scope>NUCLEOTIDE SEQUENCE</scope>
</reference>